<proteinExistence type="predicted"/>
<comment type="caution">
    <text evidence="1">The sequence shown here is derived from an EMBL/GenBank/DDBJ whole genome shotgun (WGS) entry which is preliminary data.</text>
</comment>
<dbReference type="AlphaFoldDB" id="A0A7J4XJT7"/>
<evidence type="ECO:0000313" key="2">
    <source>
        <dbReference type="Proteomes" id="UP000422221"/>
    </source>
</evidence>
<evidence type="ECO:0000313" key="1">
    <source>
        <dbReference type="EMBL" id="KAA3765911.1"/>
    </source>
</evidence>
<name>A0A7J4XJT7_9BACE</name>
<dbReference type="Gene3D" id="2.60.40.2680">
    <property type="match status" value="1"/>
</dbReference>
<protein>
    <submittedName>
        <fullName evidence="1">Fimbrillin family protein</fullName>
    </submittedName>
</protein>
<dbReference type="Gene3D" id="2.60.40.2670">
    <property type="match status" value="1"/>
</dbReference>
<dbReference type="EMBL" id="VWMK01000008">
    <property type="protein sequence ID" value="KAA3765911.1"/>
    <property type="molecule type" value="Genomic_DNA"/>
</dbReference>
<dbReference type="Pfam" id="PF13149">
    <property type="entry name" value="Mfa_like_1"/>
    <property type="match status" value="1"/>
</dbReference>
<dbReference type="GeneID" id="93115509"/>
<gene>
    <name evidence="1" type="ORF">F3F73_10165</name>
</gene>
<accession>A0A7J4XJT7</accession>
<dbReference type="InterPro" id="IPR025049">
    <property type="entry name" value="Mfa-like_1"/>
</dbReference>
<sequence>MKTKVFLMSLALSCLWSCQQNESEELITARTINFTSVVIGDEVLSRAGGTSIDVISMRTELDDAFTVFNLREDTRSWEEFGKADEVLFYAHYPRLPEDVSGAETRVLKGGTDDYLFGQAKAVNGQQQVCLQFKRVMVPLAVEVLEEDGNPYPGSIEVGALLKNKGVQNLKDGSVTTLDEKEYTKFECVANSTTRGVKAIIAINLLPQKIEKGTPFQVQLSDGRAYTATVAETVLLKSGENYKAVVKGDKVTITIFDGSIPL</sequence>
<dbReference type="Proteomes" id="UP000422221">
    <property type="component" value="Unassembled WGS sequence"/>
</dbReference>
<dbReference type="RefSeq" id="WP_007479017.1">
    <property type="nucleotide sequence ID" value="NZ_CAXSTI010000003.1"/>
</dbReference>
<organism evidence="1 2">
    <name type="scientific">Bacteroides salyersiae</name>
    <dbReference type="NCBI Taxonomy" id="291644"/>
    <lineage>
        <taxon>Bacteria</taxon>
        <taxon>Pseudomonadati</taxon>
        <taxon>Bacteroidota</taxon>
        <taxon>Bacteroidia</taxon>
        <taxon>Bacteroidales</taxon>
        <taxon>Bacteroidaceae</taxon>
        <taxon>Bacteroides</taxon>
    </lineage>
</organism>
<reference evidence="1 2" key="1">
    <citation type="journal article" date="2019" name="Nat. Med.">
        <title>A library of human gut bacterial isolates paired with longitudinal multiomics data enables mechanistic microbiome research.</title>
        <authorList>
            <person name="Poyet M."/>
            <person name="Groussin M."/>
            <person name="Gibbons S.M."/>
            <person name="Avila-Pacheco J."/>
            <person name="Jiang X."/>
            <person name="Kearney S.M."/>
            <person name="Perrotta A.R."/>
            <person name="Berdy B."/>
            <person name="Zhao S."/>
            <person name="Lieberman T.D."/>
            <person name="Swanson P.K."/>
            <person name="Smith M."/>
            <person name="Roesemann S."/>
            <person name="Alexander J.E."/>
            <person name="Rich S.A."/>
            <person name="Livny J."/>
            <person name="Vlamakis H."/>
            <person name="Clish C."/>
            <person name="Bullock K."/>
            <person name="Deik A."/>
            <person name="Scott J."/>
            <person name="Pierce K.A."/>
            <person name="Xavier R.J."/>
            <person name="Alm E.J."/>
        </authorList>
    </citation>
    <scope>NUCLEOTIDE SEQUENCE [LARGE SCALE GENOMIC DNA]</scope>
    <source>
        <strain evidence="1 2">BIOML-A10</strain>
    </source>
</reference>